<dbReference type="EMBL" id="CP001322">
    <property type="protein sequence ID" value="ACL03365.1"/>
    <property type="molecule type" value="Genomic_DNA"/>
</dbReference>
<comment type="similarity">
    <text evidence="1">Belongs to the DapA family.</text>
</comment>
<evidence type="ECO:0000256" key="2">
    <source>
        <dbReference type="ARBA" id="ARBA00023239"/>
    </source>
</evidence>
<dbReference type="CDD" id="cd00408">
    <property type="entry name" value="DHDPS-like"/>
    <property type="match status" value="1"/>
</dbReference>
<dbReference type="Gene3D" id="3.20.20.70">
    <property type="entry name" value="Aldolase class I"/>
    <property type="match status" value="1"/>
</dbReference>
<dbReference type="SMART" id="SM01130">
    <property type="entry name" value="DHDPS"/>
    <property type="match status" value="1"/>
</dbReference>
<dbReference type="Pfam" id="PF00701">
    <property type="entry name" value="DHDPS"/>
    <property type="match status" value="1"/>
</dbReference>
<dbReference type="SUPFAM" id="SSF51569">
    <property type="entry name" value="Aldolase"/>
    <property type="match status" value="1"/>
</dbReference>
<evidence type="ECO:0000313" key="3">
    <source>
        <dbReference type="EMBL" id="ACL03365.1"/>
    </source>
</evidence>
<reference evidence="3 4" key="1">
    <citation type="journal article" date="2012" name="Environ. Microbiol.">
        <title>The genome sequence of Desulfatibacillum alkenivorans AK-01: a blueprint for anaerobic alkane oxidation.</title>
        <authorList>
            <person name="Callaghan A.V."/>
            <person name="Morris B.E."/>
            <person name="Pereira I.A."/>
            <person name="McInerney M.J."/>
            <person name="Austin R.N."/>
            <person name="Groves J.T."/>
            <person name="Kukor J.J."/>
            <person name="Suflita J.M."/>
            <person name="Young L.Y."/>
            <person name="Zylstra G.J."/>
            <person name="Wawrik B."/>
        </authorList>
    </citation>
    <scope>NUCLEOTIDE SEQUENCE [LARGE SCALE GENOMIC DNA]</scope>
    <source>
        <strain evidence="3 4">AK-01</strain>
    </source>
</reference>
<dbReference type="GO" id="GO:0008840">
    <property type="term" value="F:4-hydroxy-tetrahydrodipicolinate synthase activity"/>
    <property type="evidence" value="ECO:0007669"/>
    <property type="project" value="TreeGrafter"/>
</dbReference>
<sequence>MKAQEVKSRLKGNVVPVPGQFNEDLSLNLQGYKDHVAFLLEKGVRIYYLALSASEFDCMSQKERISVTETVAGCLDDSCLLIAQAVAAGALEEQAAEARDLIAAGAHAAVTAPKSIKEGNKFFSSFYSKAGYSPSRHDQYYIDYMKAFADILQAPIVYHDKAFKSGKGPSMAMLDAILDIELVAGLKEHVPDPLTLRNIYSRYGSKVACFDGFGKTLQFWSMQWGASARHSCWSWFDPKTDQDFVESISKGDLAAASEIVNNEWPVMDAICQTGFAGYKYMMHLIGLPGGPCRIPGEVLSDQEKDVVKKAAKQIGLI</sequence>
<keyword evidence="4" id="KW-1185">Reference proteome</keyword>
<evidence type="ECO:0000313" key="4">
    <source>
        <dbReference type="Proteomes" id="UP000000739"/>
    </source>
</evidence>
<dbReference type="eggNOG" id="COG0329">
    <property type="taxonomic scope" value="Bacteria"/>
</dbReference>
<evidence type="ECO:0000256" key="1">
    <source>
        <dbReference type="ARBA" id="ARBA00007592"/>
    </source>
</evidence>
<dbReference type="HOGENOM" id="CLU_876392_0_0_7"/>
<dbReference type="KEGG" id="dal:Dalk_1667"/>
<dbReference type="Proteomes" id="UP000000739">
    <property type="component" value="Chromosome"/>
</dbReference>
<dbReference type="AlphaFoldDB" id="B8FAR9"/>
<organism evidence="3 4">
    <name type="scientific">Desulfatibacillum aliphaticivorans</name>
    <dbReference type="NCBI Taxonomy" id="218208"/>
    <lineage>
        <taxon>Bacteria</taxon>
        <taxon>Pseudomonadati</taxon>
        <taxon>Thermodesulfobacteriota</taxon>
        <taxon>Desulfobacteria</taxon>
        <taxon>Desulfobacterales</taxon>
        <taxon>Desulfatibacillaceae</taxon>
        <taxon>Desulfatibacillum</taxon>
    </lineage>
</organism>
<keyword evidence="2" id="KW-0456">Lyase</keyword>
<gene>
    <name evidence="3" type="ordered locus">Dalk_1667</name>
</gene>
<name>B8FAR9_DESAL</name>
<dbReference type="InterPro" id="IPR002220">
    <property type="entry name" value="DapA-like"/>
</dbReference>
<accession>B8FAR9</accession>
<proteinExistence type="inferred from homology"/>
<protein>
    <submittedName>
        <fullName evidence="3">Dihydrodipicolinate synthetase</fullName>
    </submittedName>
</protein>
<dbReference type="PANTHER" id="PTHR12128">
    <property type="entry name" value="DIHYDRODIPICOLINATE SYNTHASE"/>
    <property type="match status" value="1"/>
</dbReference>
<dbReference type="PANTHER" id="PTHR12128:SF66">
    <property type="entry name" value="4-HYDROXY-2-OXOGLUTARATE ALDOLASE, MITOCHONDRIAL"/>
    <property type="match status" value="1"/>
</dbReference>
<dbReference type="InterPro" id="IPR013785">
    <property type="entry name" value="Aldolase_TIM"/>
</dbReference>